<evidence type="ECO:0000259" key="4">
    <source>
        <dbReference type="SMART" id="SM00496"/>
    </source>
</evidence>
<dbReference type="GO" id="GO:0004519">
    <property type="term" value="F:endonuclease activity"/>
    <property type="evidence" value="ECO:0007669"/>
    <property type="project" value="UniProtKB-KW"/>
</dbReference>
<dbReference type="RefSeq" id="YP_009574364.1">
    <property type="nucleotide sequence ID" value="NC_041444.1"/>
</dbReference>
<organism evidence="5">
    <name type="scientific">Arthrobotrys musiformis</name>
    <dbReference type="NCBI Taxonomy" id="47236"/>
    <lineage>
        <taxon>Eukaryota</taxon>
        <taxon>Fungi</taxon>
        <taxon>Dikarya</taxon>
        <taxon>Ascomycota</taxon>
        <taxon>Pezizomycotina</taxon>
        <taxon>Orbiliomycetes</taxon>
        <taxon>Orbiliales</taxon>
        <taxon>Orbiliaceae</taxon>
        <taxon>Arthrobotrys</taxon>
    </lineage>
</organism>
<feature type="domain" description="Nuclease associated modular" evidence="4">
    <location>
        <begin position="70"/>
        <end position="86"/>
    </location>
</feature>
<feature type="domain" description="Nuclease associated modular" evidence="4">
    <location>
        <begin position="87"/>
        <end position="103"/>
    </location>
</feature>
<dbReference type="AlphaFoldDB" id="A0A482EAN0"/>
<feature type="domain" description="Nuclease associated modular" evidence="4">
    <location>
        <begin position="111"/>
        <end position="127"/>
    </location>
</feature>
<dbReference type="InterPro" id="IPR003611">
    <property type="entry name" value="NUMOD3"/>
</dbReference>
<dbReference type="SMART" id="SM00496">
    <property type="entry name" value="IENR2"/>
    <property type="match status" value="3"/>
</dbReference>
<dbReference type="Pfam" id="PF07460">
    <property type="entry name" value="NUMOD3"/>
    <property type="match status" value="2"/>
</dbReference>
<keyword evidence="2" id="KW-0255">Endonuclease</keyword>
<name>A0A482EAN0_9PEZI</name>
<dbReference type="SMART" id="SM00497">
    <property type="entry name" value="IENR1"/>
    <property type="match status" value="2"/>
</dbReference>
<evidence type="ECO:0000256" key="3">
    <source>
        <dbReference type="ARBA" id="ARBA00022801"/>
    </source>
</evidence>
<dbReference type="SUPFAM" id="SSF64496">
    <property type="entry name" value="DNA-binding domain of intron-encoded endonucleases"/>
    <property type="match status" value="2"/>
</dbReference>
<dbReference type="GO" id="GO:0016787">
    <property type="term" value="F:hydrolase activity"/>
    <property type="evidence" value="ECO:0007669"/>
    <property type="project" value="UniProtKB-KW"/>
</dbReference>
<reference evidence="6" key="1">
    <citation type="journal article" date="2019" name="Mitochondrial DNA Part B Resour">
        <title>The complete mitochondrial genomes of the nematode-trapping fungus Arthrobotrys musiformis.</title>
        <authorList>
            <person name="Zhang Y.-Q."/>
            <person name="Yu Z.-F."/>
        </authorList>
    </citation>
    <scope>NUCLEOTIDE SEQUENCE</scope>
    <source>
        <strain evidence="6">YMF1.03721</strain>
    </source>
</reference>
<dbReference type="Pfam" id="PF07453">
    <property type="entry name" value="NUMOD1"/>
    <property type="match status" value="2"/>
</dbReference>
<evidence type="ECO:0000313" key="5">
    <source>
        <dbReference type="EMBL" id="QBM31480.1"/>
    </source>
</evidence>
<gene>
    <name evidence="5" type="primary">orf268</name>
</gene>
<accession>A0A482EAN0</accession>
<proteinExistence type="predicted"/>
<evidence type="ECO:0000313" key="6">
    <source>
        <dbReference type="EMBL" id="QBM31632.1"/>
    </source>
</evidence>
<dbReference type="InterPro" id="IPR010896">
    <property type="entry name" value="NUMOD1"/>
</dbReference>
<dbReference type="GO" id="GO:0003677">
    <property type="term" value="F:DNA binding"/>
    <property type="evidence" value="ECO:0007669"/>
    <property type="project" value="InterPro"/>
</dbReference>
<dbReference type="NCBIfam" id="TIGR01453">
    <property type="entry name" value="grpIintron_endo"/>
    <property type="match status" value="1"/>
</dbReference>
<dbReference type="GeneID" id="39697724"/>
<protein>
    <recommendedName>
        <fullName evidence="4">Nuclease associated modular domain-containing protein</fullName>
    </recommendedName>
</protein>
<reference evidence="5" key="3">
    <citation type="submission" date="2019-03" db="EMBL/GenBank/DDBJ databases">
        <authorList>
            <person name="Zhang Y.Q."/>
        </authorList>
    </citation>
    <scope>NUCLEOTIDE SEQUENCE</scope>
    <source>
        <strain evidence="5">YMF1.01900</strain>
    </source>
</reference>
<keyword evidence="3" id="KW-0378">Hydrolase</keyword>
<evidence type="ECO:0000256" key="1">
    <source>
        <dbReference type="ARBA" id="ARBA00022722"/>
    </source>
</evidence>
<dbReference type="InterPro" id="IPR003647">
    <property type="entry name" value="Intron_nuc_1_rpt"/>
</dbReference>
<dbReference type="InterPro" id="IPR006350">
    <property type="entry name" value="Intron_endoG1"/>
</dbReference>
<evidence type="ECO:0000256" key="2">
    <source>
        <dbReference type="ARBA" id="ARBA00022759"/>
    </source>
</evidence>
<sequence>MKNYLNNTFLKSKQNINMPIVKGLLKYDQSNFKLLILEYVEPRFLTVRETYFITFVLPYYNVLKQGYSSLGYKHTEETKKLLSELAKNRVHSNVTKGLIAKALTGENNPFYNKNHSMETKVRIIEAKSAYPVYIYNSFKELLVIFPSVLTLAKLIKSNHSTIVDVIKEKNIFRGEWYFTNTPYNISDTPVIANWISKECDELILNINNHSHIRKAVFVYDINKNFICKYDGVMEAQRSLNISHSTIKKYAKVGGIYNDYMFSYERLKD</sequence>
<dbReference type="EMBL" id="MK633966">
    <property type="protein sequence ID" value="QBM31480.1"/>
    <property type="molecule type" value="Genomic_DNA"/>
</dbReference>
<keyword evidence="5" id="KW-0496">Mitochondrion</keyword>
<dbReference type="EMBL" id="MK547645">
    <property type="protein sequence ID" value="QBM31632.1"/>
    <property type="molecule type" value="Genomic_DNA"/>
</dbReference>
<geneLocation type="mitochondrion" evidence="5"/>
<reference evidence="6" key="2">
    <citation type="submission" date="2019-02" db="EMBL/GenBank/DDBJ databases">
        <authorList>
            <person name="Zhang Y."/>
        </authorList>
    </citation>
    <scope>NUCLEOTIDE SEQUENCE</scope>
    <source>
        <strain evidence="6">YMF1.03721</strain>
    </source>
</reference>
<keyword evidence="1" id="KW-0540">Nuclease</keyword>